<dbReference type="SUPFAM" id="SSF54695">
    <property type="entry name" value="POZ domain"/>
    <property type="match status" value="1"/>
</dbReference>
<dbReference type="PANTHER" id="PTHR47843">
    <property type="entry name" value="BTB DOMAIN-CONTAINING PROTEIN-RELATED"/>
    <property type="match status" value="1"/>
</dbReference>
<feature type="domain" description="BTB" evidence="1">
    <location>
        <begin position="5"/>
        <end position="69"/>
    </location>
</feature>
<evidence type="ECO:0000313" key="3">
    <source>
        <dbReference type="Proteomes" id="UP000799772"/>
    </source>
</evidence>
<gene>
    <name evidence="2" type="ORF">NA57DRAFT_42611</name>
</gene>
<sequence>FTSVAEIIVGQNETKFLIHRELLSHYSTFFANALNGTFAEGISQAVTLREERLDLFEYFVYWLYTQRLEDIYKDGKPTYFILLELYSLADRLAIEKLRNDAIDKIAELAEKTNSVLTPSDTYILYEQIRDSSPLRRLVLDLFTFKKTDNLLANHPDEWHPTFLRELVVKLKRPGYPAMMRHELQPFKPANWTMSQACDVCKKLLKPQAAGSQCVAEKCSRVFCNSCVGRGGAVCFDWPTESLCKPWKKNMCYYHEHVDTVPC</sequence>
<dbReference type="Gene3D" id="3.30.710.10">
    <property type="entry name" value="Potassium Channel Kv1.1, Chain A"/>
    <property type="match status" value="1"/>
</dbReference>
<organism evidence="2 3">
    <name type="scientific">Rhizodiscina lignyota</name>
    <dbReference type="NCBI Taxonomy" id="1504668"/>
    <lineage>
        <taxon>Eukaryota</taxon>
        <taxon>Fungi</taxon>
        <taxon>Dikarya</taxon>
        <taxon>Ascomycota</taxon>
        <taxon>Pezizomycotina</taxon>
        <taxon>Dothideomycetes</taxon>
        <taxon>Pleosporomycetidae</taxon>
        <taxon>Aulographales</taxon>
        <taxon>Rhizodiscinaceae</taxon>
        <taxon>Rhizodiscina</taxon>
    </lineage>
</organism>
<evidence type="ECO:0000259" key="1">
    <source>
        <dbReference type="PROSITE" id="PS50097"/>
    </source>
</evidence>
<name>A0A9P4IDY3_9PEZI</name>
<dbReference type="OrthoDB" id="194443at2759"/>
<dbReference type="AlphaFoldDB" id="A0A9P4IDY3"/>
<accession>A0A9P4IDY3</accession>
<dbReference type="SMART" id="SM00225">
    <property type="entry name" value="BTB"/>
    <property type="match status" value="1"/>
</dbReference>
<dbReference type="InterPro" id="IPR011333">
    <property type="entry name" value="SKP1/BTB/POZ_sf"/>
</dbReference>
<dbReference type="Pfam" id="PF00651">
    <property type="entry name" value="BTB"/>
    <property type="match status" value="1"/>
</dbReference>
<evidence type="ECO:0000313" key="2">
    <source>
        <dbReference type="EMBL" id="KAF2096782.1"/>
    </source>
</evidence>
<reference evidence="2" key="1">
    <citation type="journal article" date="2020" name="Stud. Mycol.">
        <title>101 Dothideomycetes genomes: a test case for predicting lifestyles and emergence of pathogens.</title>
        <authorList>
            <person name="Haridas S."/>
            <person name="Albert R."/>
            <person name="Binder M."/>
            <person name="Bloem J."/>
            <person name="Labutti K."/>
            <person name="Salamov A."/>
            <person name="Andreopoulos B."/>
            <person name="Baker S."/>
            <person name="Barry K."/>
            <person name="Bills G."/>
            <person name="Bluhm B."/>
            <person name="Cannon C."/>
            <person name="Castanera R."/>
            <person name="Culley D."/>
            <person name="Daum C."/>
            <person name="Ezra D."/>
            <person name="Gonzalez J."/>
            <person name="Henrissat B."/>
            <person name="Kuo A."/>
            <person name="Liang C."/>
            <person name="Lipzen A."/>
            <person name="Lutzoni F."/>
            <person name="Magnuson J."/>
            <person name="Mondo S."/>
            <person name="Nolan M."/>
            <person name="Ohm R."/>
            <person name="Pangilinan J."/>
            <person name="Park H.-J."/>
            <person name="Ramirez L."/>
            <person name="Alfaro M."/>
            <person name="Sun H."/>
            <person name="Tritt A."/>
            <person name="Yoshinaga Y."/>
            <person name="Zwiers L.-H."/>
            <person name="Turgeon B."/>
            <person name="Goodwin S."/>
            <person name="Spatafora J."/>
            <person name="Crous P."/>
            <person name="Grigoriev I."/>
        </authorList>
    </citation>
    <scope>NUCLEOTIDE SEQUENCE</scope>
    <source>
        <strain evidence="2">CBS 133067</strain>
    </source>
</reference>
<dbReference type="EMBL" id="ML978129">
    <property type="protein sequence ID" value="KAF2096782.1"/>
    <property type="molecule type" value="Genomic_DNA"/>
</dbReference>
<protein>
    <recommendedName>
        <fullName evidence="1">BTB domain-containing protein</fullName>
    </recommendedName>
</protein>
<dbReference type="InterPro" id="IPR000210">
    <property type="entry name" value="BTB/POZ_dom"/>
</dbReference>
<keyword evidence="3" id="KW-1185">Reference proteome</keyword>
<feature type="non-terminal residue" evidence="2">
    <location>
        <position position="1"/>
    </location>
</feature>
<comment type="caution">
    <text evidence="2">The sequence shown here is derived from an EMBL/GenBank/DDBJ whole genome shotgun (WGS) entry which is preliminary data.</text>
</comment>
<proteinExistence type="predicted"/>
<dbReference type="PROSITE" id="PS50097">
    <property type="entry name" value="BTB"/>
    <property type="match status" value="1"/>
</dbReference>
<dbReference type="PANTHER" id="PTHR47843:SF2">
    <property type="entry name" value="BTB DOMAIN-CONTAINING PROTEIN"/>
    <property type="match status" value="1"/>
</dbReference>
<dbReference type="Proteomes" id="UP000799772">
    <property type="component" value="Unassembled WGS sequence"/>
</dbReference>
<dbReference type="CDD" id="cd18186">
    <property type="entry name" value="BTB_POZ_ZBTB_KLHL-like"/>
    <property type="match status" value="1"/>
</dbReference>